<feature type="transmembrane region" description="Helical" evidence="3">
    <location>
        <begin position="230"/>
        <end position="249"/>
    </location>
</feature>
<proteinExistence type="predicted"/>
<evidence type="ECO:0000259" key="4">
    <source>
        <dbReference type="PROSITE" id="PS50089"/>
    </source>
</evidence>
<dbReference type="Pfam" id="PF13920">
    <property type="entry name" value="zf-C3HC4_3"/>
    <property type="match status" value="1"/>
</dbReference>
<dbReference type="GO" id="GO:0004842">
    <property type="term" value="F:ubiquitin-protein transferase activity"/>
    <property type="evidence" value="ECO:0007669"/>
    <property type="project" value="InterPro"/>
</dbReference>
<keyword evidence="1" id="KW-0862">Zinc</keyword>
<dbReference type="InterPro" id="IPR001841">
    <property type="entry name" value="Znf_RING"/>
</dbReference>
<dbReference type="GO" id="GO:0016567">
    <property type="term" value="P:protein ubiquitination"/>
    <property type="evidence" value="ECO:0007669"/>
    <property type="project" value="InterPro"/>
</dbReference>
<dbReference type="PANTHER" id="PTHR47568:SF2">
    <property type="entry name" value="E3 UBIQUITIN-PROTEIN LIGASE SP1-RELATED"/>
    <property type="match status" value="1"/>
</dbReference>
<dbReference type="InterPro" id="IPR044231">
    <property type="entry name" value="SP1/SPL1"/>
</dbReference>
<dbReference type="SUPFAM" id="SSF57850">
    <property type="entry name" value="RING/U-box"/>
    <property type="match status" value="1"/>
</dbReference>
<evidence type="ECO:0000313" key="5">
    <source>
        <dbReference type="EMBL" id="KXZ56672.1"/>
    </source>
</evidence>
<keyword evidence="1" id="KW-0863">Zinc-finger</keyword>
<name>A0A150H3R8_GONPE</name>
<organism evidence="5 6">
    <name type="scientific">Gonium pectorale</name>
    <name type="common">Green alga</name>
    <dbReference type="NCBI Taxonomy" id="33097"/>
    <lineage>
        <taxon>Eukaryota</taxon>
        <taxon>Viridiplantae</taxon>
        <taxon>Chlorophyta</taxon>
        <taxon>core chlorophytes</taxon>
        <taxon>Chlorophyceae</taxon>
        <taxon>CS clade</taxon>
        <taxon>Chlamydomonadales</taxon>
        <taxon>Volvocaceae</taxon>
        <taxon>Gonium</taxon>
    </lineage>
</organism>
<dbReference type="Proteomes" id="UP000075714">
    <property type="component" value="Unassembled WGS sequence"/>
</dbReference>
<feature type="region of interest" description="Disordered" evidence="2">
    <location>
        <begin position="140"/>
        <end position="159"/>
    </location>
</feature>
<dbReference type="InterPro" id="IPR013083">
    <property type="entry name" value="Znf_RING/FYVE/PHD"/>
</dbReference>
<dbReference type="PROSITE" id="PS50089">
    <property type="entry name" value="ZF_RING_2"/>
    <property type="match status" value="1"/>
</dbReference>
<sequence length="355" mass="37995">MAALPTFEAPQWFGYVSLGGLSCLGLSALFFQLVEEEVYFKEHTSGRVTQECFEVRREHEQREAFLEDLSGSLKVDSLQRAEGLSGVLETRQSFRPVDLLQGTLLQAVINKAFKAMVKHGVRSTERYLPVNATVTLDSAADAARDQERRTSAAAAGPSGRDEGLAAAVVAAAAAAGADMLGQAVAAVGTAAVQSLPYTLRMPLHGPFLVTDLTLPQLRASMERTTRTLRAIGWGLGVLGAVLAARKVALQMWRQREQRRAKRLMAEADAARRQRQAQRAAEAGAKTGTAGAGGGAGHEEDEGVRGAGTCVVCMDRDTEVVFSGCGHMCACFPCSAALNRCPICRVASKMVRVYRP</sequence>
<keyword evidence="1" id="KW-0479">Metal-binding</keyword>
<evidence type="ECO:0000256" key="2">
    <source>
        <dbReference type="SAM" id="MobiDB-lite"/>
    </source>
</evidence>
<keyword evidence="6" id="KW-1185">Reference proteome</keyword>
<gene>
    <name evidence="5" type="ORF">GPECTOR_1g605</name>
</gene>
<protein>
    <recommendedName>
        <fullName evidence="4">RING-type domain-containing protein</fullName>
    </recommendedName>
</protein>
<feature type="transmembrane region" description="Helical" evidence="3">
    <location>
        <begin position="12"/>
        <end position="31"/>
    </location>
</feature>
<dbReference type="GO" id="GO:0008270">
    <property type="term" value="F:zinc ion binding"/>
    <property type="evidence" value="ECO:0007669"/>
    <property type="project" value="UniProtKB-KW"/>
</dbReference>
<evidence type="ECO:0000256" key="3">
    <source>
        <dbReference type="SAM" id="Phobius"/>
    </source>
</evidence>
<accession>A0A150H3R8</accession>
<feature type="compositionally biased region" description="Low complexity" evidence="2">
    <location>
        <begin position="276"/>
        <end position="288"/>
    </location>
</feature>
<dbReference type="STRING" id="33097.A0A150H3R8"/>
<keyword evidence="3" id="KW-0472">Membrane</keyword>
<comment type="caution">
    <text evidence="5">The sequence shown here is derived from an EMBL/GenBank/DDBJ whole genome shotgun (WGS) entry which is preliminary data.</text>
</comment>
<dbReference type="OrthoDB" id="66726at2759"/>
<dbReference type="SMART" id="SM00184">
    <property type="entry name" value="RING"/>
    <property type="match status" value="1"/>
</dbReference>
<keyword evidence="3" id="KW-0812">Transmembrane</keyword>
<feature type="domain" description="RING-type" evidence="4">
    <location>
        <begin position="309"/>
        <end position="344"/>
    </location>
</feature>
<dbReference type="AlphaFoldDB" id="A0A150H3R8"/>
<dbReference type="PANTHER" id="PTHR47568">
    <property type="match status" value="1"/>
</dbReference>
<evidence type="ECO:0000256" key="1">
    <source>
        <dbReference type="PROSITE-ProRule" id="PRU00175"/>
    </source>
</evidence>
<reference evidence="6" key="1">
    <citation type="journal article" date="2016" name="Nat. Commun.">
        <title>The Gonium pectorale genome demonstrates co-option of cell cycle regulation during the evolution of multicellularity.</title>
        <authorList>
            <person name="Hanschen E.R."/>
            <person name="Marriage T.N."/>
            <person name="Ferris P.J."/>
            <person name="Hamaji T."/>
            <person name="Toyoda A."/>
            <person name="Fujiyama A."/>
            <person name="Neme R."/>
            <person name="Noguchi H."/>
            <person name="Minakuchi Y."/>
            <person name="Suzuki M."/>
            <person name="Kawai-Toyooka H."/>
            <person name="Smith D.R."/>
            <person name="Sparks H."/>
            <person name="Anderson J."/>
            <person name="Bakaric R."/>
            <person name="Luria V."/>
            <person name="Karger A."/>
            <person name="Kirschner M.W."/>
            <person name="Durand P.M."/>
            <person name="Michod R.E."/>
            <person name="Nozaki H."/>
            <person name="Olson B.J."/>
        </authorList>
    </citation>
    <scope>NUCLEOTIDE SEQUENCE [LARGE SCALE GENOMIC DNA]</scope>
    <source>
        <strain evidence="6">NIES-2863</strain>
    </source>
</reference>
<evidence type="ECO:0000313" key="6">
    <source>
        <dbReference type="Proteomes" id="UP000075714"/>
    </source>
</evidence>
<dbReference type="Gene3D" id="3.30.40.10">
    <property type="entry name" value="Zinc/RING finger domain, C3HC4 (zinc finger)"/>
    <property type="match status" value="1"/>
</dbReference>
<dbReference type="EMBL" id="LSYV01000002">
    <property type="protein sequence ID" value="KXZ56672.1"/>
    <property type="molecule type" value="Genomic_DNA"/>
</dbReference>
<keyword evidence="3" id="KW-1133">Transmembrane helix</keyword>
<feature type="region of interest" description="Disordered" evidence="2">
    <location>
        <begin position="270"/>
        <end position="301"/>
    </location>
</feature>